<dbReference type="GO" id="GO:0032259">
    <property type="term" value="P:methylation"/>
    <property type="evidence" value="ECO:0007669"/>
    <property type="project" value="UniProtKB-KW"/>
</dbReference>
<name>M1ZDU2_9FIRM</name>
<dbReference type="AlphaFoldDB" id="M1ZDU2"/>
<sequence>MSILEELPKIFNKSKEESEKILSQPYIDSFVHREKIIPKSSEKKFTYQQNWFNQFYQGDNLKVIKKLLEEGYREKIDLIYIDPPFLTKTKYKGKINIRYKEQEDTIEYFAYNDIWKNGLFSYLENLSSRLFLMKELLSEQGTIYVHLDYRTVHYVKILMDQIFGEENFLNEIIWAYKSGGVSQRYYSRKHDTILVYTKGKDYIFNPQKEKSYNRGFKPYRFKGVKEYEDDLGWYTLVNLKDVWQIDMVGRTSRERVGYDTQKPERLLERIILTSSNEGSIVADFFAGSGTTGVVAERFNRKWIMADMGVLSSTTINKRLIENRSFPYYIYKTYRNHKKAGRLSFKEIGIRENEEGIKELYMELNRYGLNLDQIHIENKYKNRIEEILLKDSLSLLDFIGIDIDFDGNTPNLNWQYYRNKDGFNIGPNLSLKLEHIKMGQKIYIRYVDIFGHGNSNLYEIIDGRVVLCQEN</sequence>
<dbReference type="PANTHER" id="PTHR13370">
    <property type="entry name" value="RNA METHYLASE-RELATED"/>
    <property type="match status" value="1"/>
</dbReference>
<dbReference type="RefSeq" id="WP_005586960.1">
    <property type="nucleotide sequence ID" value="NZ_LT669839.1"/>
</dbReference>
<proteinExistence type="inferred from homology"/>
<dbReference type="InterPro" id="IPR002052">
    <property type="entry name" value="DNA_methylase_N6_adenine_CS"/>
</dbReference>
<comment type="similarity">
    <text evidence="1">Belongs to the N(4)/N(6)-methyltransferase family.</text>
</comment>
<dbReference type="PRINTS" id="PR00506">
    <property type="entry name" value="D21N6MTFRASE"/>
</dbReference>
<evidence type="ECO:0000256" key="5">
    <source>
        <dbReference type="ARBA" id="ARBA00022747"/>
    </source>
</evidence>
<dbReference type="PROSITE" id="PS00092">
    <property type="entry name" value="N6_MTASE"/>
    <property type="match status" value="1"/>
</dbReference>
<dbReference type="Gene3D" id="3.40.50.150">
    <property type="entry name" value="Vaccinia Virus protein VP39"/>
    <property type="match status" value="1"/>
</dbReference>
<evidence type="ECO:0000256" key="1">
    <source>
        <dbReference type="ARBA" id="ARBA00006594"/>
    </source>
</evidence>
<dbReference type="OrthoDB" id="9773571at2"/>
<keyword evidence="5" id="KW-0680">Restriction system</keyword>
<dbReference type="InterPro" id="IPR029063">
    <property type="entry name" value="SAM-dependent_MTases_sf"/>
</dbReference>
<dbReference type="GO" id="GO:0003677">
    <property type="term" value="F:DNA binding"/>
    <property type="evidence" value="ECO:0007669"/>
    <property type="project" value="InterPro"/>
</dbReference>
<accession>M1ZDU2</accession>
<keyword evidence="3" id="KW-0808">Transferase</keyword>
<dbReference type="SUPFAM" id="SSF53335">
    <property type="entry name" value="S-adenosyl-L-methionine-dependent methyltransferases"/>
    <property type="match status" value="1"/>
</dbReference>
<dbReference type="Proteomes" id="UP000245423">
    <property type="component" value="Chromosome 1"/>
</dbReference>
<dbReference type="EMBL" id="LT669839">
    <property type="protein sequence ID" value="SHD77771.1"/>
    <property type="molecule type" value="Genomic_DNA"/>
</dbReference>
<protein>
    <recommendedName>
        <fullName evidence="6">DNA methylase N-4/N-6 domain-containing protein</fullName>
    </recommendedName>
</protein>
<keyword evidence="8" id="KW-1185">Reference proteome</keyword>
<feature type="domain" description="DNA methylase N-4/N-6" evidence="6">
    <location>
        <begin position="76"/>
        <end position="307"/>
    </location>
</feature>
<dbReference type="GO" id="GO:0009307">
    <property type="term" value="P:DNA restriction-modification system"/>
    <property type="evidence" value="ECO:0007669"/>
    <property type="project" value="UniProtKB-KW"/>
</dbReference>
<dbReference type="Pfam" id="PF01555">
    <property type="entry name" value="N6_N4_Mtase"/>
    <property type="match status" value="1"/>
</dbReference>
<dbReference type="REBASE" id="63833">
    <property type="entry name" value="M.CulEspORF490043P"/>
</dbReference>
<keyword evidence="4" id="KW-0949">S-adenosyl-L-methionine</keyword>
<dbReference type="InterPro" id="IPR002941">
    <property type="entry name" value="DNA_methylase_N4/N6"/>
</dbReference>
<reference evidence="7 8" key="1">
    <citation type="submission" date="2016-11" db="EMBL/GenBank/DDBJ databases">
        <authorList>
            <person name="Manzoor S."/>
        </authorList>
    </citation>
    <scope>NUCLEOTIDE SEQUENCE [LARGE SCALE GENOMIC DNA]</scope>
    <source>
        <strain evidence="7">Clostridium ultunense strain Esp</strain>
    </source>
</reference>
<evidence type="ECO:0000259" key="6">
    <source>
        <dbReference type="Pfam" id="PF01555"/>
    </source>
</evidence>
<dbReference type="InterPro" id="IPR002295">
    <property type="entry name" value="N4/N6-MTase_EcoPI_Mod-like"/>
</dbReference>
<dbReference type="GO" id="GO:0005737">
    <property type="term" value="C:cytoplasm"/>
    <property type="evidence" value="ECO:0007669"/>
    <property type="project" value="TreeGrafter"/>
</dbReference>
<dbReference type="HOGENOM" id="CLU_024927_10_2_9"/>
<organism evidence="7 8">
    <name type="scientific">[Clostridium] ultunense Esp</name>
    <dbReference type="NCBI Taxonomy" id="1288971"/>
    <lineage>
        <taxon>Bacteria</taxon>
        <taxon>Bacillati</taxon>
        <taxon>Bacillota</taxon>
        <taxon>Tissierellia</taxon>
        <taxon>Tissierellales</taxon>
        <taxon>Tepidimicrobiaceae</taxon>
        <taxon>Schnuerera</taxon>
    </lineage>
</organism>
<dbReference type="PANTHER" id="PTHR13370:SF3">
    <property type="entry name" value="TRNA (GUANINE(10)-N2)-METHYLTRANSFERASE HOMOLOG"/>
    <property type="match status" value="1"/>
</dbReference>
<evidence type="ECO:0000256" key="4">
    <source>
        <dbReference type="ARBA" id="ARBA00022691"/>
    </source>
</evidence>
<evidence type="ECO:0000256" key="3">
    <source>
        <dbReference type="ARBA" id="ARBA00022679"/>
    </source>
</evidence>
<evidence type="ECO:0000313" key="7">
    <source>
        <dbReference type="EMBL" id="SHD77771.1"/>
    </source>
</evidence>
<evidence type="ECO:0000313" key="8">
    <source>
        <dbReference type="Proteomes" id="UP000245423"/>
    </source>
</evidence>
<dbReference type="GO" id="GO:0008170">
    <property type="term" value="F:N-methyltransferase activity"/>
    <property type="evidence" value="ECO:0007669"/>
    <property type="project" value="InterPro"/>
</dbReference>
<gene>
    <name evidence="7" type="ORF">CUESP1_2425</name>
</gene>
<evidence type="ECO:0000256" key="2">
    <source>
        <dbReference type="ARBA" id="ARBA00022603"/>
    </source>
</evidence>
<keyword evidence="2" id="KW-0489">Methyltransferase</keyword>